<dbReference type="Gene3D" id="1.20.272.40">
    <property type="match status" value="1"/>
</dbReference>
<gene>
    <name evidence="3" type="ORF">KI387_009575</name>
</gene>
<organism evidence="3 4">
    <name type="scientific">Taxus chinensis</name>
    <name type="common">Chinese yew</name>
    <name type="synonym">Taxus wallichiana var. chinensis</name>
    <dbReference type="NCBI Taxonomy" id="29808"/>
    <lineage>
        <taxon>Eukaryota</taxon>
        <taxon>Viridiplantae</taxon>
        <taxon>Streptophyta</taxon>
        <taxon>Embryophyta</taxon>
        <taxon>Tracheophyta</taxon>
        <taxon>Spermatophyta</taxon>
        <taxon>Pinopsida</taxon>
        <taxon>Pinidae</taxon>
        <taxon>Conifers II</taxon>
        <taxon>Cupressales</taxon>
        <taxon>Taxaceae</taxon>
        <taxon>Taxus</taxon>
    </lineage>
</organism>
<evidence type="ECO:0000259" key="2">
    <source>
        <dbReference type="Pfam" id="PF18147"/>
    </source>
</evidence>
<dbReference type="Pfam" id="PF18147">
    <property type="entry name" value="Suv3_C_1"/>
    <property type="match status" value="1"/>
</dbReference>
<evidence type="ECO:0000259" key="1">
    <source>
        <dbReference type="Pfam" id="PF12513"/>
    </source>
</evidence>
<feature type="domain" description="ATP-dependent RNA helicase SUV3 C-terminal" evidence="1">
    <location>
        <begin position="133"/>
        <end position="180"/>
    </location>
</feature>
<feature type="non-terminal residue" evidence="3">
    <location>
        <position position="211"/>
    </location>
</feature>
<dbReference type="Proteomes" id="UP000824469">
    <property type="component" value="Unassembled WGS sequence"/>
</dbReference>
<dbReference type="InterPro" id="IPR041082">
    <property type="entry name" value="Suv3_C_1"/>
</dbReference>
<keyword evidence="4" id="KW-1185">Reference proteome</keyword>
<dbReference type="InterPro" id="IPR022192">
    <property type="entry name" value="SUV3_C"/>
</dbReference>
<evidence type="ECO:0008006" key="5">
    <source>
        <dbReference type="Google" id="ProtNLM"/>
    </source>
</evidence>
<feature type="non-terminal residue" evidence="3">
    <location>
        <position position="1"/>
    </location>
</feature>
<dbReference type="Gene3D" id="1.20.58.1080">
    <property type="match status" value="1"/>
</dbReference>
<proteinExistence type="predicted"/>
<evidence type="ECO:0000313" key="4">
    <source>
        <dbReference type="Proteomes" id="UP000824469"/>
    </source>
</evidence>
<sequence>KPVDAFLAGHVESSGSFIMLASFLSLNKLIYLLGQLPNTTFFQLLEKFGKSCQLDESYFLCKPDHVKRATHMLDKILGLSLRDRYNFCYVPVNTRYPKAMSHLSRLSQQYSNNLLIRIAMGIPKGSARNDLELLDLEIKPQILSMYLWLSHHFREETFPYNEKAKNMARDIADLLNKSLAKACWKAESRNKKRTPPNNVYAIRRQLTIMKG</sequence>
<reference evidence="3 4" key="1">
    <citation type="journal article" date="2021" name="Nat. Plants">
        <title>The Taxus genome provides insights into paclitaxel biosynthesis.</title>
        <authorList>
            <person name="Xiong X."/>
            <person name="Gou J."/>
            <person name="Liao Q."/>
            <person name="Li Y."/>
            <person name="Zhou Q."/>
            <person name="Bi G."/>
            <person name="Li C."/>
            <person name="Du R."/>
            <person name="Wang X."/>
            <person name="Sun T."/>
            <person name="Guo L."/>
            <person name="Liang H."/>
            <person name="Lu P."/>
            <person name="Wu Y."/>
            <person name="Zhang Z."/>
            <person name="Ro D.K."/>
            <person name="Shang Y."/>
            <person name="Huang S."/>
            <person name="Yan J."/>
        </authorList>
    </citation>
    <scope>NUCLEOTIDE SEQUENCE [LARGE SCALE GENOMIC DNA]</scope>
    <source>
        <strain evidence="3">Ta-2019</strain>
    </source>
</reference>
<dbReference type="AlphaFoldDB" id="A0AA38FJN0"/>
<dbReference type="EMBL" id="JAHRHJ020000008">
    <property type="protein sequence ID" value="KAH9305171.1"/>
    <property type="molecule type" value="Genomic_DNA"/>
</dbReference>
<evidence type="ECO:0000313" key="3">
    <source>
        <dbReference type="EMBL" id="KAH9305171.1"/>
    </source>
</evidence>
<dbReference type="Pfam" id="PF12513">
    <property type="entry name" value="SUV3_C"/>
    <property type="match status" value="1"/>
</dbReference>
<dbReference type="OMA" id="IYYSESH"/>
<accession>A0AA38FJN0</accession>
<protein>
    <recommendedName>
        <fullName evidence="5">RNA helicase</fullName>
    </recommendedName>
</protein>
<feature type="domain" description="Suv3 C-terminal" evidence="2">
    <location>
        <begin position="72"/>
        <end position="111"/>
    </location>
</feature>
<comment type="caution">
    <text evidence="3">The sequence shown here is derived from an EMBL/GenBank/DDBJ whole genome shotgun (WGS) entry which is preliminary data.</text>
</comment>
<name>A0AA38FJN0_TAXCH</name>